<keyword evidence="1" id="KW-0479">Metal-binding</keyword>
<reference evidence="7" key="1">
    <citation type="submission" date="2015-03" db="EMBL/GenBank/DDBJ databases">
        <title>Wuchereria bancrofti Genome Sequencing Papua New Guinea Strain.</title>
        <authorList>
            <person name="Small S.T."/>
            <person name="Serre D."/>
            <person name="Zimmerman P.A."/>
        </authorList>
    </citation>
    <scope>NUCLEOTIDE SEQUENCE [LARGE SCALE GENOMIC DNA]</scope>
    <source>
        <strain evidence="7">pt0022</strain>
    </source>
</reference>
<protein>
    <recommendedName>
        <fullName evidence="9">Phorbol-ester/DAG-type domain-containing protein</fullName>
    </recommendedName>
</protein>
<dbReference type="CDD" id="cd20831">
    <property type="entry name" value="C1_dGM13116p-like"/>
    <property type="match status" value="1"/>
</dbReference>
<dbReference type="InterPro" id="IPR002219">
    <property type="entry name" value="PKC_DAG/PE"/>
</dbReference>
<evidence type="ECO:0000313" key="8">
    <source>
        <dbReference type="WBParaSite" id="mrna-Wban_04108"/>
    </source>
</evidence>
<keyword evidence="2" id="KW-0862">Zinc</keyword>
<dbReference type="PROSITE" id="PS50081">
    <property type="entry name" value="ZF_DAG_PE_2"/>
    <property type="match status" value="1"/>
</dbReference>
<reference evidence="7" key="2">
    <citation type="journal article" date="2016" name="Mol. Ecol.">
        <title>Population genomics of the filarial nematode parasite Wuchereria bancrofti from mosquitoes.</title>
        <authorList>
            <person name="Small S.T."/>
            <person name="Reimer L.J."/>
            <person name="Tisch D.J."/>
            <person name="King C.L."/>
            <person name="Christensen B.M."/>
            <person name="Siba P.M."/>
            <person name="Kazura J.W."/>
            <person name="Serre D."/>
            <person name="Zimmerman P.A."/>
        </authorList>
    </citation>
    <scope>NUCLEOTIDE SEQUENCE</scope>
    <source>
        <strain evidence="7">pt0022</strain>
    </source>
</reference>
<feature type="compositionally biased region" description="Basic and acidic residues" evidence="3">
    <location>
        <begin position="676"/>
        <end position="699"/>
    </location>
</feature>
<name>A0AAF5PR20_WUCBA</name>
<dbReference type="WBParaSite" id="mrna-Wban_04108">
    <property type="protein sequence ID" value="mrna-Wban_04108"/>
    <property type="gene ID" value="Wban_04108"/>
</dbReference>
<dbReference type="PANTHER" id="PTHR21119:SF5">
    <property type="entry name" value="C2 DOMAIN-CONTAINING PROTEIN"/>
    <property type="match status" value="1"/>
</dbReference>
<dbReference type="InterPro" id="IPR035892">
    <property type="entry name" value="C2_domain_sf"/>
</dbReference>
<dbReference type="Pfam" id="PF00168">
    <property type="entry name" value="C2"/>
    <property type="match status" value="1"/>
</dbReference>
<evidence type="ECO:0000259" key="5">
    <source>
        <dbReference type="PROSITE" id="PS50004"/>
    </source>
</evidence>
<keyword evidence="4" id="KW-0472">Membrane</keyword>
<proteinExistence type="predicted"/>
<dbReference type="InterPro" id="IPR039934">
    <property type="entry name" value="C2CD2/C2CD2L"/>
</dbReference>
<evidence type="ECO:0008006" key="9">
    <source>
        <dbReference type="Google" id="ProtNLM"/>
    </source>
</evidence>
<evidence type="ECO:0000256" key="2">
    <source>
        <dbReference type="ARBA" id="ARBA00022833"/>
    </source>
</evidence>
<dbReference type="Pfam" id="PF00130">
    <property type="entry name" value="C1_1"/>
    <property type="match status" value="1"/>
</dbReference>
<dbReference type="InterPro" id="IPR046349">
    <property type="entry name" value="C1-like_sf"/>
</dbReference>
<reference evidence="8" key="3">
    <citation type="submission" date="2024-02" db="UniProtKB">
        <authorList>
            <consortium name="WormBaseParasite"/>
        </authorList>
    </citation>
    <scope>IDENTIFICATION</scope>
    <source>
        <strain evidence="8">pt0022</strain>
    </source>
</reference>
<dbReference type="PANTHER" id="PTHR21119">
    <property type="entry name" value="C2 DOMAIN-CONTAINING PROTEIN"/>
    <property type="match status" value="1"/>
</dbReference>
<dbReference type="GO" id="GO:0046872">
    <property type="term" value="F:metal ion binding"/>
    <property type="evidence" value="ECO:0007669"/>
    <property type="project" value="UniProtKB-KW"/>
</dbReference>
<dbReference type="SMART" id="SM00109">
    <property type="entry name" value="C1"/>
    <property type="match status" value="1"/>
</dbReference>
<dbReference type="SUPFAM" id="SSF49562">
    <property type="entry name" value="C2 domain (Calcium/lipid-binding domain, CaLB)"/>
    <property type="match status" value="1"/>
</dbReference>
<accession>A0AAF5PR20</accession>
<dbReference type="SMART" id="SM00239">
    <property type="entry name" value="C2"/>
    <property type="match status" value="1"/>
</dbReference>
<dbReference type="Gene3D" id="2.60.40.150">
    <property type="entry name" value="C2 domain"/>
    <property type="match status" value="1"/>
</dbReference>
<dbReference type="InterPro" id="IPR000008">
    <property type="entry name" value="C2_dom"/>
</dbReference>
<feature type="compositionally biased region" description="Basic and acidic residues" evidence="3">
    <location>
        <begin position="729"/>
        <end position="751"/>
    </location>
</feature>
<organism evidence="7 8">
    <name type="scientific">Wuchereria bancrofti</name>
    <dbReference type="NCBI Taxonomy" id="6293"/>
    <lineage>
        <taxon>Eukaryota</taxon>
        <taxon>Metazoa</taxon>
        <taxon>Ecdysozoa</taxon>
        <taxon>Nematoda</taxon>
        <taxon>Chromadorea</taxon>
        <taxon>Rhabditida</taxon>
        <taxon>Spirurina</taxon>
        <taxon>Spiruromorpha</taxon>
        <taxon>Filarioidea</taxon>
        <taxon>Onchocercidae</taxon>
        <taxon>Wuchereria</taxon>
    </lineage>
</organism>
<dbReference type="AlphaFoldDB" id="A0AAF5PR20"/>
<feature type="compositionally biased region" description="Basic and acidic residues" evidence="3">
    <location>
        <begin position="655"/>
        <end position="669"/>
    </location>
</feature>
<feature type="region of interest" description="Disordered" evidence="3">
    <location>
        <begin position="655"/>
        <end position="751"/>
    </location>
</feature>
<keyword evidence="4" id="KW-1133">Transmembrane helix</keyword>
<evidence type="ECO:0000256" key="3">
    <source>
        <dbReference type="SAM" id="MobiDB-lite"/>
    </source>
</evidence>
<keyword evidence="4" id="KW-0812">Transmembrane</keyword>
<dbReference type="PROSITE" id="PS50004">
    <property type="entry name" value="C2"/>
    <property type="match status" value="1"/>
</dbReference>
<evidence type="ECO:0000259" key="6">
    <source>
        <dbReference type="PROSITE" id="PS50081"/>
    </source>
</evidence>
<evidence type="ECO:0000313" key="7">
    <source>
        <dbReference type="Proteomes" id="UP000093561"/>
    </source>
</evidence>
<dbReference type="SUPFAM" id="SSF57889">
    <property type="entry name" value="Cysteine-rich domain"/>
    <property type="match status" value="1"/>
</dbReference>
<sequence length="891" mass="101061">MLAKVGTPQTTVTTGINDASIKSCAASSIWINDEYSTDWLNDTIGWLFNNMHRVPDTLQAWIIAMNEAAKKISIPGKFEVLFEGFSDNRNVTKAPRVTDIRLQQSPNDHLIMKGKISIPEVNLKLMSSQRTGDRLLVTNFDAKVIDLHGEIELRLACIANQIYMMACFCGRPELDIELVNRDPAPTGTVSNTMVDEMIRKCLLSAVTNVSLTEPGGQCGRTATSTIPPNVFPIIPRAMTTNIDGSETIDRTDNLATVPTHEMMKRINQSTLYKKQKTFAVSNFFFFFSVNVIFCNFELTFTIFLQLPLTNHTTKPQAISNKMRVKVIRAQRLGGDRTINQPYVVLEMDEPAQKFQTKYGLNINPYWEESFDFDLTPASEEILFEIYEGSSDASFNVPTEYIGYSGRKEHEDHRFLGLAIVSLDEVRHSSTNILHTLKLQGRPYRNDMITGNLTVQFDFYCDPAGNSIGKNLDQTVVRNSANQFREIVSSSTTRPIYDPRDSFGAYDNHDMTTTNTTTVTMRNVSQQSLNDKTQPLVSGITTVQQTSTTPMTYDSSYEQRIGTSDMQQQQQHSYDITVQQQSSGLNERQDYQQVSNATTVRIQQHVIPGSSSTGTTTSGIQHFITGTKDHHIINTDNYPYHRYDERGAEALIKTEAEEMPQTKEINEMRQSRGQVKMRSEEKTTRKRDRSFFSELRERLSGRRRSKRRAKSCEPGGGDMEETVSLPPSRDISRTRFSEKSGSRHDLGSSCDKSEHSIKSLYQHSTLLLETHENGQKRYYLIPHAVLDEPGATKLLRQGKKLHVYNDHTFVAVKSRSGTTCNVCHQRIGRSNFTKQAYQCRDCYIVCHKPCHYKTESYCTASNVDKLNITKDIDWEYLLTNNQIDEFISEDGV</sequence>
<evidence type="ECO:0000256" key="4">
    <source>
        <dbReference type="SAM" id="Phobius"/>
    </source>
</evidence>
<dbReference type="Gene3D" id="3.30.60.20">
    <property type="match status" value="1"/>
</dbReference>
<feature type="domain" description="C2" evidence="5">
    <location>
        <begin position="302"/>
        <end position="436"/>
    </location>
</feature>
<feature type="domain" description="Phorbol-ester/DAG-type" evidence="6">
    <location>
        <begin position="805"/>
        <end position="857"/>
    </location>
</feature>
<evidence type="ECO:0000256" key="1">
    <source>
        <dbReference type="ARBA" id="ARBA00022723"/>
    </source>
</evidence>
<feature type="transmembrane region" description="Helical" evidence="4">
    <location>
        <begin position="283"/>
        <end position="306"/>
    </location>
</feature>
<dbReference type="Proteomes" id="UP000093561">
    <property type="component" value="Unassembled WGS sequence"/>
</dbReference>